<dbReference type="Proteomes" id="UP001501442">
    <property type="component" value="Unassembled WGS sequence"/>
</dbReference>
<name>A0ABP8UV47_9ACTN</name>
<dbReference type="SMART" id="SM00886">
    <property type="entry name" value="Dabb"/>
    <property type="match status" value="1"/>
</dbReference>
<feature type="domain" description="Stress-response A/B barrel" evidence="1">
    <location>
        <begin position="2"/>
        <end position="91"/>
    </location>
</feature>
<proteinExistence type="predicted"/>
<accession>A0ABP8UV47</accession>
<dbReference type="InterPro" id="IPR011008">
    <property type="entry name" value="Dimeric_a/b-barrel"/>
</dbReference>
<dbReference type="RefSeq" id="WP_345444447.1">
    <property type="nucleotide sequence ID" value="NZ_BAABHK010000034.1"/>
</dbReference>
<dbReference type="InterPro" id="IPR013097">
    <property type="entry name" value="Dabb"/>
</dbReference>
<keyword evidence="3" id="KW-1185">Reference proteome</keyword>
<evidence type="ECO:0000313" key="3">
    <source>
        <dbReference type="Proteomes" id="UP001501442"/>
    </source>
</evidence>
<evidence type="ECO:0000259" key="1">
    <source>
        <dbReference type="PROSITE" id="PS51502"/>
    </source>
</evidence>
<reference evidence="3" key="1">
    <citation type="journal article" date="2019" name="Int. J. Syst. Evol. Microbiol.">
        <title>The Global Catalogue of Microorganisms (GCM) 10K type strain sequencing project: providing services to taxonomists for standard genome sequencing and annotation.</title>
        <authorList>
            <consortium name="The Broad Institute Genomics Platform"/>
            <consortium name="The Broad Institute Genome Sequencing Center for Infectious Disease"/>
            <person name="Wu L."/>
            <person name="Ma J."/>
        </authorList>
    </citation>
    <scope>NUCLEOTIDE SEQUENCE [LARGE SCALE GENOMIC DNA]</scope>
    <source>
        <strain evidence="3">JCM 17939</strain>
    </source>
</reference>
<evidence type="ECO:0000313" key="2">
    <source>
        <dbReference type="EMBL" id="GAA4640619.1"/>
    </source>
</evidence>
<organism evidence="2 3">
    <name type="scientific">Actinoallomurus vinaceus</name>
    <dbReference type="NCBI Taxonomy" id="1080074"/>
    <lineage>
        <taxon>Bacteria</taxon>
        <taxon>Bacillati</taxon>
        <taxon>Actinomycetota</taxon>
        <taxon>Actinomycetes</taxon>
        <taxon>Streptosporangiales</taxon>
        <taxon>Thermomonosporaceae</taxon>
        <taxon>Actinoallomurus</taxon>
    </lineage>
</organism>
<dbReference type="PROSITE" id="PS51502">
    <property type="entry name" value="S_R_A_B_BARREL"/>
    <property type="match status" value="1"/>
</dbReference>
<gene>
    <name evidence="2" type="ORF">GCM10023196_106880</name>
</gene>
<comment type="caution">
    <text evidence="2">The sequence shown here is derived from an EMBL/GenBank/DDBJ whole genome shotgun (WGS) entry which is preliminary data.</text>
</comment>
<dbReference type="SUPFAM" id="SSF54909">
    <property type="entry name" value="Dimeric alpha+beta barrel"/>
    <property type="match status" value="1"/>
</dbReference>
<protein>
    <recommendedName>
        <fullName evidence="1">Stress-response A/B barrel domain-containing protein</fullName>
    </recommendedName>
</protein>
<dbReference type="EMBL" id="BAABHK010000034">
    <property type="protein sequence ID" value="GAA4640619.1"/>
    <property type="molecule type" value="Genomic_DNA"/>
</dbReference>
<dbReference type="Pfam" id="PF07876">
    <property type="entry name" value="Dabb"/>
    <property type="match status" value="1"/>
</dbReference>
<dbReference type="Gene3D" id="3.30.70.100">
    <property type="match status" value="1"/>
</dbReference>
<sequence>MIYHGNRIKVREGADPVRVEEALESLHEQGRAIPAVRSFIVGRESGTDFDWGAIFIFDDLDGYWEYLVHPAHTRTERLGLPLMAKFETYDITDDDVPDFGAKVAELQKRKFKTDPELVKLLADLPSHTGSSAVAQDG</sequence>